<feature type="domain" description="F-box" evidence="1">
    <location>
        <begin position="9"/>
        <end position="43"/>
    </location>
</feature>
<accession>A0A8T0NG40</accession>
<dbReference type="InterPro" id="IPR017451">
    <property type="entry name" value="F-box-assoc_interact_dom"/>
</dbReference>
<dbReference type="SUPFAM" id="SSF50965">
    <property type="entry name" value="Galactose oxidase, central domain"/>
    <property type="match status" value="1"/>
</dbReference>
<dbReference type="Pfam" id="PF00646">
    <property type="entry name" value="F-box"/>
    <property type="match status" value="1"/>
</dbReference>
<dbReference type="EMBL" id="CM029053">
    <property type="protein sequence ID" value="KAG2548347.1"/>
    <property type="molecule type" value="Genomic_DNA"/>
</dbReference>
<evidence type="ECO:0000313" key="3">
    <source>
        <dbReference type="EMBL" id="KAG2548347.1"/>
    </source>
</evidence>
<dbReference type="Gene3D" id="1.20.1280.50">
    <property type="match status" value="1"/>
</dbReference>
<dbReference type="AlphaFoldDB" id="A0A8T0NG40"/>
<evidence type="ECO:0000313" key="4">
    <source>
        <dbReference type="Proteomes" id="UP000823388"/>
    </source>
</evidence>
<dbReference type="InterPro" id="IPR036047">
    <property type="entry name" value="F-box-like_dom_sf"/>
</dbReference>
<comment type="caution">
    <text evidence="3">The sequence shown here is derived from an EMBL/GenBank/DDBJ whole genome shotgun (WGS) entry which is preliminary data.</text>
</comment>
<evidence type="ECO:0000259" key="2">
    <source>
        <dbReference type="Pfam" id="PF07734"/>
    </source>
</evidence>
<proteinExistence type="predicted"/>
<dbReference type="PANTHER" id="PTHR31111">
    <property type="entry name" value="BNAA05G37150D PROTEIN-RELATED"/>
    <property type="match status" value="1"/>
</dbReference>
<dbReference type="Pfam" id="PF07734">
    <property type="entry name" value="FBA_1"/>
    <property type="match status" value="1"/>
</dbReference>
<dbReference type="NCBIfam" id="TIGR01640">
    <property type="entry name" value="F_box_assoc_1"/>
    <property type="match status" value="1"/>
</dbReference>
<name>A0A8T0NG40_PANVG</name>
<sequence>MKLIQSQTDEAWFDILNWLPARSVCELSLVCWEWRAMIMSDHFIQSHVIYANLNKSPRIMFILDPRFGEYMDLEKFTGVHKPILWGLDFVCSQPCHGLNVGSYSFWDFICNLVVGYCEHIEFDDNDGTFFGGRIGLGYNLEINKHVVVHITYKQKDLETRYYELQCKVRYLDDKLWRPLDPPPRPVASVSPTFVDGKIYWMVEQNLGPVSARSEILAFDVKSDEFDVLQGPPCNNDCGRTTILQLQVALCVACSDPSTNSIGIWMRMMKDCGSWLMEYHIELSEFFPDYLSGNTTPLAVDPKDGRILLHGGWSLGYYDPKTAIIETIYTVDISGHCCKLFPIICHESLICLLCPF</sequence>
<dbReference type="InterPro" id="IPR011043">
    <property type="entry name" value="Gal_Oxase/kelch_b-propeller"/>
</dbReference>
<dbReference type="SUPFAM" id="SSF81383">
    <property type="entry name" value="F-box domain"/>
    <property type="match status" value="1"/>
</dbReference>
<dbReference type="PANTHER" id="PTHR31111:SF136">
    <property type="entry name" value="F-BOX ASSOCIATED DOMAIN-CONTAINING PROTEIN"/>
    <property type="match status" value="1"/>
</dbReference>
<organism evidence="3 4">
    <name type="scientific">Panicum virgatum</name>
    <name type="common">Blackwell switchgrass</name>
    <dbReference type="NCBI Taxonomy" id="38727"/>
    <lineage>
        <taxon>Eukaryota</taxon>
        <taxon>Viridiplantae</taxon>
        <taxon>Streptophyta</taxon>
        <taxon>Embryophyta</taxon>
        <taxon>Tracheophyta</taxon>
        <taxon>Spermatophyta</taxon>
        <taxon>Magnoliopsida</taxon>
        <taxon>Liliopsida</taxon>
        <taxon>Poales</taxon>
        <taxon>Poaceae</taxon>
        <taxon>PACMAD clade</taxon>
        <taxon>Panicoideae</taxon>
        <taxon>Panicodae</taxon>
        <taxon>Paniceae</taxon>
        <taxon>Panicinae</taxon>
        <taxon>Panicum</taxon>
        <taxon>Panicum sect. Hiantes</taxon>
    </lineage>
</organism>
<dbReference type="Proteomes" id="UP000823388">
    <property type="component" value="Chromosome 9K"/>
</dbReference>
<dbReference type="InterPro" id="IPR006527">
    <property type="entry name" value="F-box-assoc_dom_typ1"/>
</dbReference>
<reference evidence="3" key="1">
    <citation type="submission" date="2020-05" db="EMBL/GenBank/DDBJ databases">
        <title>WGS assembly of Panicum virgatum.</title>
        <authorList>
            <person name="Lovell J.T."/>
            <person name="Jenkins J."/>
            <person name="Shu S."/>
            <person name="Juenger T.E."/>
            <person name="Schmutz J."/>
        </authorList>
    </citation>
    <scope>NUCLEOTIDE SEQUENCE</scope>
    <source>
        <strain evidence="3">AP13</strain>
    </source>
</reference>
<keyword evidence="4" id="KW-1185">Reference proteome</keyword>
<dbReference type="OrthoDB" id="605122at2759"/>
<feature type="domain" description="F-box associated beta-propeller type 1" evidence="2">
    <location>
        <begin position="109"/>
        <end position="274"/>
    </location>
</feature>
<evidence type="ECO:0008006" key="5">
    <source>
        <dbReference type="Google" id="ProtNLM"/>
    </source>
</evidence>
<gene>
    <name evidence="3" type="ORF">PVAP13_9KG180800</name>
</gene>
<evidence type="ECO:0000259" key="1">
    <source>
        <dbReference type="Pfam" id="PF00646"/>
    </source>
</evidence>
<dbReference type="InterPro" id="IPR001810">
    <property type="entry name" value="F-box_dom"/>
</dbReference>
<protein>
    <recommendedName>
        <fullName evidence="5">F-box domain-containing protein</fullName>
    </recommendedName>
</protein>